<dbReference type="Pfam" id="PF11776">
    <property type="entry name" value="RcnB"/>
    <property type="match status" value="1"/>
</dbReference>
<organism evidence="2 3">
    <name type="scientific">Neorhizobium huautlense</name>
    <dbReference type="NCBI Taxonomy" id="67774"/>
    <lineage>
        <taxon>Bacteria</taxon>
        <taxon>Pseudomonadati</taxon>
        <taxon>Pseudomonadota</taxon>
        <taxon>Alphaproteobacteria</taxon>
        <taxon>Hyphomicrobiales</taxon>
        <taxon>Rhizobiaceae</taxon>
        <taxon>Rhizobium/Agrobacterium group</taxon>
        <taxon>Neorhizobium</taxon>
    </lineage>
</organism>
<sequence length="119" mass="13847">MKKLAAVLLSATFIFSPVAFSSAANAAPPSHHDRWDHRDDRRVVTKKTIIKERKVVKKRWNRGHRLSRAERRHMAEVRDYRRYRLSAPPRGYRWVRADNNEFLLIGITTGLISSIIAGR</sequence>
<reference evidence="2 3" key="1">
    <citation type="submission" date="2023-07" db="EMBL/GenBank/DDBJ databases">
        <title>Sorghum-associated microbial communities from plants grown in Nebraska, USA.</title>
        <authorList>
            <person name="Schachtman D."/>
        </authorList>
    </citation>
    <scope>NUCLEOTIDE SEQUENCE [LARGE SCALE GENOMIC DNA]</scope>
    <source>
        <strain evidence="2 3">DS1307</strain>
    </source>
</reference>
<gene>
    <name evidence="2" type="ORF">J2T09_001466</name>
</gene>
<name>A0ABT9PRA5_9HYPH</name>
<accession>A0ABT9PRA5</accession>
<comment type="caution">
    <text evidence="2">The sequence shown here is derived from an EMBL/GenBank/DDBJ whole genome shotgun (WGS) entry which is preliminary data.</text>
</comment>
<dbReference type="Gene3D" id="3.10.450.160">
    <property type="entry name" value="inner membrane protein cigr"/>
    <property type="match status" value="1"/>
</dbReference>
<evidence type="ECO:0000256" key="1">
    <source>
        <dbReference type="SAM" id="SignalP"/>
    </source>
</evidence>
<evidence type="ECO:0000313" key="3">
    <source>
        <dbReference type="Proteomes" id="UP001241472"/>
    </source>
</evidence>
<keyword evidence="1" id="KW-0732">Signal</keyword>
<dbReference type="RefSeq" id="WP_306832736.1">
    <property type="nucleotide sequence ID" value="NZ_JAUSRF010000004.1"/>
</dbReference>
<protein>
    <submittedName>
        <fullName evidence="2">Ni/Co efflux regulator RcnB</fullName>
    </submittedName>
</protein>
<feature type="signal peptide" evidence="1">
    <location>
        <begin position="1"/>
        <end position="26"/>
    </location>
</feature>
<dbReference type="Proteomes" id="UP001241472">
    <property type="component" value="Unassembled WGS sequence"/>
</dbReference>
<proteinExistence type="predicted"/>
<keyword evidence="3" id="KW-1185">Reference proteome</keyword>
<dbReference type="InterPro" id="IPR024572">
    <property type="entry name" value="RcnB"/>
</dbReference>
<evidence type="ECO:0000313" key="2">
    <source>
        <dbReference type="EMBL" id="MDP9836721.1"/>
    </source>
</evidence>
<feature type="chain" id="PRO_5045802565" evidence="1">
    <location>
        <begin position="27"/>
        <end position="119"/>
    </location>
</feature>
<dbReference type="EMBL" id="JAUSRF010000004">
    <property type="protein sequence ID" value="MDP9836721.1"/>
    <property type="molecule type" value="Genomic_DNA"/>
</dbReference>